<dbReference type="InterPro" id="IPR006680">
    <property type="entry name" value="Amidohydro-rel"/>
</dbReference>
<dbReference type="GO" id="GO:0016812">
    <property type="term" value="F:hydrolase activity, acting on carbon-nitrogen (but not peptide) bonds, in cyclic amides"/>
    <property type="evidence" value="ECO:0007669"/>
    <property type="project" value="TreeGrafter"/>
</dbReference>
<dbReference type="Pfam" id="PF01979">
    <property type="entry name" value="Amidohydro_1"/>
    <property type="match status" value="1"/>
</dbReference>
<dbReference type="SUPFAM" id="SSF51556">
    <property type="entry name" value="Metallo-dependent hydrolases"/>
    <property type="match status" value="1"/>
</dbReference>
<dbReference type="GO" id="GO:0005829">
    <property type="term" value="C:cytosol"/>
    <property type="evidence" value="ECO:0007669"/>
    <property type="project" value="TreeGrafter"/>
</dbReference>
<reference evidence="7 8" key="1">
    <citation type="submission" date="2018-06" db="EMBL/GenBank/DDBJ databases">
        <authorList>
            <consortium name="Pathogen Informatics"/>
            <person name="Doyle S."/>
        </authorList>
    </citation>
    <scope>NUCLEOTIDE SEQUENCE [LARGE SCALE GENOMIC DNA]</scope>
    <source>
        <strain evidence="7 8">NCTC11460</strain>
    </source>
</reference>
<dbReference type="RefSeq" id="WP_002843416.1">
    <property type="nucleotide sequence ID" value="NZ_CAMPYD010000004.1"/>
</dbReference>
<protein>
    <submittedName>
        <fullName evidence="7">D-hydantoinase</fullName>
        <ecNumber evidence="7">3.5.2.-</ecNumber>
    </submittedName>
</protein>
<dbReference type="Gene3D" id="2.30.40.10">
    <property type="entry name" value="Urease, subunit C, domain 1"/>
    <property type="match status" value="1"/>
</dbReference>
<dbReference type="Gene3D" id="3.20.20.140">
    <property type="entry name" value="Metal-dependent hydrolases"/>
    <property type="match status" value="1"/>
</dbReference>
<dbReference type="SUPFAM" id="SSF51338">
    <property type="entry name" value="Composite domain of metallo-dependent hydrolases"/>
    <property type="match status" value="2"/>
</dbReference>
<evidence type="ECO:0000313" key="8">
    <source>
        <dbReference type="Proteomes" id="UP000255101"/>
    </source>
</evidence>
<dbReference type="GO" id="GO:0046872">
    <property type="term" value="F:metal ion binding"/>
    <property type="evidence" value="ECO:0007669"/>
    <property type="project" value="UniProtKB-KW"/>
</dbReference>
<dbReference type="EMBL" id="UGTB01000004">
    <property type="protein sequence ID" value="SUB61690.1"/>
    <property type="molecule type" value="Genomic_DNA"/>
</dbReference>
<evidence type="ECO:0000256" key="3">
    <source>
        <dbReference type="ARBA" id="ARBA00022723"/>
    </source>
</evidence>
<organism evidence="7 8">
    <name type="scientific">Peptostreptococcus anaerobius</name>
    <dbReference type="NCBI Taxonomy" id="1261"/>
    <lineage>
        <taxon>Bacteria</taxon>
        <taxon>Bacillati</taxon>
        <taxon>Bacillota</taxon>
        <taxon>Clostridia</taxon>
        <taxon>Peptostreptococcales</taxon>
        <taxon>Peptostreptococcaceae</taxon>
        <taxon>Peptostreptococcus</taxon>
    </lineage>
</organism>
<dbReference type="NCBIfam" id="TIGR02033">
    <property type="entry name" value="D-hydantoinase"/>
    <property type="match status" value="1"/>
</dbReference>
<dbReference type="EC" id="3.5.2.-" evidence="7"/>
<dbReference type="AlphaFoldDB" id="A0A379CHB0"/>
<dbReference type="PANTHER" id="PTHR11647:SF1">
    <property type="entry name" value="COLLAPSIN RESPONSE MEDIATOR PROTEIN"/>
    <property type="match status" value="1"/>
</dbReference>
<sequence>MSTYDLVIKNGKIVTSGDSYVADIGVKDGKVIEIATCIDGENVYDAKGKYLIPGGIDVHTHLDMPFCGTFSSDDFLTGTKAAAIGGTTTVVDYAIQPGGKTLKDAIDIWKEKAEGKAVIDYGFHLAVTNLDDQARKDLPELLKNGFSSFKVFMVYDGMRLSDKELLEILQIAKDNDGLVCVHAENYDSINYNIAKLLADGKTDPVYHAISRPQKCEAEATNRAVKLAEMVDAPIYIVHVSNREAADVIARSRQEGFKTMGETCTQYLLLSIDNYLEPDFAGSKYVMSPPLREGFNNELLWDSLKFSKLQTIATDHCPFFMEQKKMGLNDFTKIPNGAPGIEARLALIYHNGVNEGRLPIEKFVELTSTNPAKIFGMYPKKGTIAVGSDADIVVFDPEKEVTLSVDNLHENVDYTPFEGFSVKGYPVATFSRGDLVAENGEYVGSEARGQLIKRGKPQLV</sequence>
<dbReference type="InterPro" id="IPR050378">
    <property type="entry name" value="Metallo-dep_Hydrolases_sf"/>
</dbReference>
<evidence type="ECO:0000256" key="1">
    <source>
        <dbReference type="ARBA" id="ARBA00001947"/>
    </source>
</evidence>
<accession>A0A379CHB0</accession>
<dbReference type="InterPro" id="IPR032466">
    <property type="entry name" value="Metal_Hydrolase"/>
</dbReference>
<dbReference type="Proteomes" id="UP000255101">
    <property type="component" value="Unassembled WGS sequence"/>
</dbReference>
<dbReference type="InterPro" id="IPR011778">
    <property type="entry name" value="Hydantoinase/dihydroPyrase"/>
</dbReference>
<dbReference type="PANTHER" id="PTHR11647">
    <property type="entry name" value="HYDRANTOINASE/DIHYDROPYRIMIDINASE FAMILY MEMBER"/>
    <property type="match status" value="1"/>
</dbReference>
<evidence type="ECO:0000259" key="6">
    <source>
        <dbReference type="Pfam" id="PF01979"/>
    </source>
</evidence>
<gene>
    <name evidence="7" type="ORF">NCTC11460_01635</name>
</gene>
<evidence type="ECO:0000256" key="2">
    <source>
        <dbReference type="ARBA" id="ARBA00008829"/>
    </source>
</evidence>
<evidence type="ECO:0000256" key="5">
    <source>
        <dbReference type="PIRSR" id="PIRSR611778-50"/>
    </source>
</evidence>
<dbReference type="InterPro" id="IPR011059">
    <property type="entry name" value="Metal-dep_hydrolase_composite"/>
</dbReference>
<feature type="domain" description="Amidohydrolase-related" evidence="6">
    <location>
        <begin position="50"/>
        <end position="435"/>
    </location>
</feature>
<comment type="similarity">
    <text evidence="2">Belongs to the metallo-dependent hydrolases superfamily. Hydantoinase/dihydropyrimidinase family.</text>
</comment>
<keyword evidence="4 7" id="KW-0378">Hydrolase</keyword>
<name>A0A379CHB0_9FIRM</name>
<comment type="cofactor">
    <cofactor evidence="1">
        <name>Zn(2+)</name>
        <dbReference type="ChEBI" id="CHEBI:29105"/>
    </cofactor>
</comment>
<comment type="PTM">
    <text evidence="5">Carbamylation allows a single lysine to coordinate two divalent metal cations.</text>
</comment>
<dbReference type="CDD" id="cd01314">
    <property type="entry name" value="D-HYD"/>
    <property type="match status" value="1"/>
</dbReference>
<evidence type="ECO:0000313" key="7">
    <source>
        <dbReference type="EMBL" id="SUB61690.1"/>
    </source>
</evidence>
<keyword evidence="3" id="KW-0479">Metal-binding</keyword>
<feature type="modified residue" description="N6-carboxylysine" evidence="5">
    <location>
        <position position="150"/>
    </location>
</feature>
<dbReference type="GeneID" id="79842429"/>
<evidence type="ECO:0000256" key="4">
    <source>
        <dbReference type="ARBA" id="ARBA00022801"/>
    </source>
</evidence>
<proteinExistence type="inferred from homology"/>
<dbReference type="FunFam" id="3.20.20.140:FF:000076">
    <property type="entry name" value="Dihydropyrimidinase like 2"/>
    <property type="match status" value="1"/>
</dbReference>